<name>A0A1X7TMG7_AMPQE</name>
<accession>A0A1X7TMG7</accession>
<sequence length="126" mass="14370">MKQYSSSADQYEIADGWVDNISLWPPIEYVVMFKLLYFCYEYNPTVCALKSKVRTSQGETVLHLAWVALNKSDGRIITGHCKRMAGSGEVCSHIAAILFKVKVCIRLKIADYFTDRQMQVLLLTLI</sequence>
<reference evidence="1" key="1">
    <citation type="submission" date="2017-05" db="UniProtKB">
        <authorList>
            <consortium name="EnsemblMetazoa"/>
        </authorList>
    </citation>
    <scope>IDENTIFICATION</scope>
</reference>
<dbReference type="InParanoid" id="A0A1X7TMG7"/>
<evidence type="ECO:0008006" key="2">
    <source>
        <dbReference type="Google" id="ProtNLM"/>
    </source>
</evidence>
<dbReference type="AlphaFoldDB" id="A0A1X7TMG7"/>
<proteinExistence type="predicted"/>
<protein>
    <recommendedName>
        <fullName evidence="2">SWIM-type domain-containing protein</fullName>
    </recommendedName>
</protein>
<evidence type="ECO:0000313" key="1">
    <source>
        <dbReference type="EnsemblMetazoa" id="Aqu2.1.16027_001"/>
    </source>
</evidence>
<dbReference type="PANTHER" id="PTHR47526">
    <property type="entry name" value="ATP-DEPENDENT DNA HELICASE"/>
    <property type="match status" value="1"/>
</dbReference>
<organism evidence="1">
    <name type="scientific">Amphimedon queenslandica</name>
    <name type="common">Sponge</name>
    <dbReference type="NCBI Taxonomy" id="400682"/>
    <lineage>
        <taxon>Eukaryota</taxon>
        <taxon>Metazoa</taxon>
        <taxon>Porifera</taxon>
        <taxon>Demospongiae</taxon>
        <taxon>Heteroscleromorpha</taxon>
        <taxon>Haplosclerida</taxon>
        <taxon>Niphatidae</taxon>
        <taxon>Amphimedon</taxon>
    </lineage>
</organism>
<dbReference type="EnsemblMetazoa" id="Aqu2.1.16027_001">
    <property type="protein sequence ID" value="Aqu2.1.16027_001"/>
    <property type="gene ID" value="Aqu2.1.16027"/>
</dbReference>
<dbReference type="PANTHER" id="PTHR47526:SF3">
    <property type="entry name" value="PHD-TYPE DOMAIN-CONTAINING PROTEIN"/>
    <property type="match status" value="1"/>
</dbReference>